<dbReference type="GeneID" id="71984558"/>
<evidence type="ECO:0000256" key="2">
    <source>
        <dbReference type="ARBA" id="ARBA00009699"/>
    </source>
</evidence>
<feature type="signal peptide" evidence="9">
    <location>
        <begin position="1"/>
        <end position="19"/>
    </location>
</feature>
<evidence type="ECO:0000256" key="1">
    <source>
        <dbReference type="ARBA" id="ARBA00001452"/>
    </source>
</evidence>
<name>A0A9Q8LF96_PASFU</name>
<evidence type="ECO:0000313" key="11">
    <source>
        <dbReference type="Proteomes" id="UP000756132"/>
    </source>
</evidence>
<dbReference type="AlphaFoldDB" id="A0A9Q8LF96"/>
<dbReference type="Proteomes" id="UP000756132">
    <property type="component" value="Chromosome 4"/>
</dbReference>
<feature type="compositionally biased region" description="Low complexity" evidence="8">
    <location>
        <begin position="399"/>
        <end position="415"/>
    </location>
</feature>
<evidence type="ECO:0000256" key="4">
    <source>
        <dbReference type="ARBA" id="ARBA00022729"/>
    </source>
</evidence>
<reference evidence="10" key="2">
    <citation type="journal article" date="2022" name="Microb. Genom.">
        <title>A chromosome-scale genome assembly of the tomato pathogen Cladosporium fulvum reveals a compartmentalized genome architecture and the presence of a dispensable chromosome.</title>
        <authorList>
            <person name="Zaccaron A.Z."/>
            <person name="Chen L.H."/>
            <person name="Samaras A."/>
            <person name="Stergiopoulos I."/>
        </authorList>
    </citation>
    <scope>NUCLEOTIDE SEQUENCE</scope>
    <source>
        <strain evidence="10">Race5_Kim</strain>
    </source>
</reference>
<sequence>MKMRSGLTGFLLAAGLAHAIDLDVNNTDSLISASRTIVGNILSLYRSSNNSNGDMPGLFGAPYFWWEGGLAFDSLINYWSKSKSGDDSIVQTIQDGMLFQVGPDHNYMPPNQTKSLGNDDQASWALAAMTAAENDFPERDDQNISWIQLATNVFESQVLRWDEESCGGGLKWQIFTFNNGDWARRSIEWSYQIGLINNETGAVYDGTDDTTNCSEINYIQWSMNAGLLIDAGAYMTNITQFSSLSNATFWDFTLWLTISTASRIFVDQAASANSLGRSILYEVACQPSDNCYVDQKAYRTRLARAMGNARHLAYQSSHSVNGTGVNAYIERITSILQTSATAAASQCTGGEIGTACGSDWVSREFDGSTGLGEDLSALEVILANLPAGQVRTADGARNGTGTSESGTENGTQTSSADEAGSTSGTVLESTTPLFHQTYKSNHHDLPYRTMTDNWGTRGTGTFVPTSHASPYDAINPSAIKLPKPYVVCIVGASRGIGAGVAHSYAQAGCSGLVLASRRTSGLEEVAAECRKIDSSIEVEIVACDITSAECVASLAEGIKERFGRLDIAVVNSGYSGPVVLKITETDPSTFQNATNVNYVGTFLCAKYLIPLLLSTPDGAKAFIGVNSLASLIIRGPIANAQYCVSKAAQLKLLENIHEQYQDEGLSTYAVHPGAVLSEMADETTPDAFRPYLTDSPLLCGAFCVWLTKYRERGENGWLAGRLLSAKWDVSELLKRKEEIVQKDLLKLRLSL</sequence>
<comment type="similarity">
    <text evidence="2">Belongs to the glycosyl hydrolase 76 family.</text>
</comment>
<dbReference type="CDD" id="cd05233">
    <property type="entry name" value="SDR_c"/>
    <property type="match status" value="1"/>
</dbReference>
<keyword evidence="7" id="KW-0326">Glycosidase</keyword>
<dbReference type="InterPro" id="IPR005198">
    <property type="entry name" value="Glyco_hydro_76"/>
</dbReference>
<evidence type="ECO:0000256" key="3">
    <source>
        <dbReference type="ARBA" id="ARBA00012350"/>
    </source>
</evidence>
<dbReference type="GO" id="GO:0016052">
    <property type="term" value="P:carbohydrate catabolic process"/>
    <property type="evidence" value="ECO:0007669"/>
    <property type="project" value="InterPro"/>
</dbReference>
<protein>
    <recommendedName>
        <fullName evidence="3">mannan endo-1,6-alpha-mannosidase</fullName>
        <ecNumber evidence="3">3.2.1.101</ecNumber>
    </recommendedName>
</protein>
<dbReference type="EC" id="3.2.1.101" evidence="3"/>
<feature type="chain" id="PRO_5040385204" description="mannan endo-1,6-alpha-mannosidase" evidence="9">
    <location>
        <begin position="20"/>
        <end position="751"/>
    </location>
</feature>
<dbReference type="InterPro" id="IPR008928">
    <property type="entry name" value="6-hairpin_glycosidase_sf"/>
</dbReference>
<dbReference type="PANTHER" id="PTHR12145:SF36">
    <property type="entry name" value="MANNAN ENDO-1,6-ALPHA-MANNOSIDASE DCW1"/>
    <property type="match status" value="1"/>
</dbReference>
<comment type="catalytic activity">
    <reaction evidence="1">
        <text>Random hydrolysis of (1-&gt;6)-alpha-D-mannosidic linkages in unbranched (1-&gt;6)-mannans.</text>
        <dbReference type="EC" id="3.2.1.101"/>
    </reaction>
</comment>
<dbReference type="InterPro" id="IPR036291">
    <property type="entry name" value="NAD(P)-bd_dom_sf"/>
</dbReference>
<dbReference type="Gene3D" id="3.40.50.720">
    <property type="entry name" value="NAD(P)-binding Rossmann-like Domain"/>
    <property type="match status" value="1"/>
</dbReference>
<dbReference type="KEGG" id="ffu:CLAFUR5_04680"/>
<keyword evidence="11" id="KW-1185">Reference proteome</keyword>
<reference evidence="10" key="1">
    <citation type="submission" date="2021-12" db="EMBL/GenBank/DDBJ databases">
        <authorList>
            <person name="Zaccaron A."/>
            <person name="Stergiopoulos I."/>
        </authorList>
    </citation>
    <scope>NUCLEOTIDE SEQUENCE</scope>
    <source>
        <strain evidence="10">Race5_Kim</strain>
    </source>
</reference>
<dbReference type="SUPFAM" id="SSF51735">
    <property type="entry name" value="NAD(P)-binding Rossmann-fold domains"/>
    <property type="match status" value="1"/>
</dbReference>
<dbReference type="PANTHER" id="PTHR12145">
    <property type="entry name" value="MANNAN ENDO-1,6-ALPHA-MANNOSIDASE DCW1"/>
    <property type="match status" value="1"/>
</dbReference>
<feature type="region of interest" description="Disordered" evidence="8">
    <location>
        <begin position="391"/>
        <end position="426"/>
    </location>
</feature>
<dbReference type="InterPro" id="IPR002347">
    <property type="entry name" value="SDR_fam"/>
</dbReference>
<dbReference type="InterPro" id="IPR014480">
    <property type="entry name" value="Mannan-1_6-alpha_mannosidase"/>
</dbReference>
<evidence type="ECO:0000256" key="9">
    <source>
        <dbReference type="SAM" id="SignalP"/>
    </source>
</evidence>
<dbReference type="GO" id="GO:0009272">
    <property type="term" value="P:fungal-type cell wall biogenesis"/>
    <property type="evidence" value="ECO:0007669"/>
    <property type="project" value="TreeGrafter"/>
</dbReference>
<dbReference type="Gene3D" id="1.50.10.20">
    <property type="match status" value="2"/>
</dbReference>
<evidence type="ECO:0000256" key="7">
    <source>
        <dbReference type="ARBA" id="ARBA00023295"/>
    </source>
</evidence>
<keyword evidence="6" id="KW-0325">Glycoprotein</keyword>
<accession>A0A9Q8LF96</accession>
<dbReference type="OrthoDB" id="1933717at2759"/>
<dbReference type="PRINTS" id="PR00081">
    <property type="entry name" value="GDHRDH"/>
</dbReference>
<gene>
    <name evidence="10" type="ORF">CLAFUR5_04680</name>
</gene>
<evidence type="ECO:0000256" key="6">
    <source>
        <dbReference type="ARBA" id="ARBA00023180"/>
    </source>
</evidence>
<dbReference type="SUPFAM" id="SSF48208">
    <property type="entry name" value="Six-hairpin glycosidases"/>
    <property type="match status" value="1"/>
</dbReference>
<evidence type="ECO:0000313" key="10">
    <source>
        <dbReference type="EMBL" id="UJO16317.1"/>
    </source>
</evidence>
<dbReference type="RefSeq" id="XP_047760683.1">
    <property type="nucleotide sequence ID" value="XM_047903828.1"/>
</dbReference>
<evidence type="ECO:0000256" key="8">
    <source>
        <dbReference type="SAM" id="MobiDB-lite"/>
    </source>
</evidence>
<dbReference type="EMBL" id="CP090166">
    <property type="protein sequence ID" value="UJO16317.1"/>
    <property type="molecule type" value="Genomic_DNA"/>
</dbReference>
<keyword evidence="5" id="KW-0378">Hydrolase</keyword>
<dbReference type="Pfam" id="PF03663">
    <property type="entry name" value="Glyco_hydro_76"/>
    <property type="match status" value="2"/>
</dbReference>
<proteinExistence type="inferred from homology"/>
<dbReference type="GO" id="GO:0008496">
    <property type="term" value="F:mannan endo-1,6-alpha-mannosidase activity"/>
    <property type="evidence" value="ECO:0007669"/>
    <property type="project" value="UniProtKB-EC"/>
</dbReference>
<dbReference type="Pfam" id="PF00106">
    <property type="entry name" value="adh_short"/>
    <property type="match status" value="1"/>
</dbReference>
<organism evidence="10 11">
    <name type="scientific">Passalora fulva</name>
    <name type="common">Tomato leaf mold</name>
    <name type="synonym">Cladosporium fulvum</name>
    <dbReference type="NCBI Taxonomy" id="5499"/>
    <lineage>
        <taxon>Eukaryota</taxon>
        <taxon>Fungi</taxon>
        <taxon>Dikarya</taxon>
        <taxon>Ascomycota</taxon>
        <taxon>Pezizomycotina</taxon>
        <taxon>Dothideomycetes</taxon>
        <taxon>Dothideomycetidae</taxon>
        <taxon>Mycosphaerellales</taxon>
        <taxon>Mycosphaerellaceae</taxon>
        <taxon>Fulvia</taxon>
    </lineage>
</organism>
<keyword evidence="4 9" id="KW-0732">Signal</keyword>
<evidence type="ECO:0000256" key="5">
    <source>
        <dbReference type="ARBA" id="ARBA00022801"/>
    </source>
</evidence>